<dbReference type="PANTHER" id="PTHR43698">
    <property type="entry name" value="RIBD C-TERMINAL DOMAIN CONTAINING PROTEIN"/>
    <property type="match status" value="1"/>
</dbReference>
<dbReference type="CDD" id="cd02233">
    <property type="entry name" value="cupin_HNL-like"/>
    <property type="match status" value="1"/>
</dbReference>
<comment type="caution">
    <text evidence="2">The sequence shown here is derived from an EMBL/GenBank/DDBJ whole genome shotgun (WGS) entry which is preliminary data.</text>
</comment>
<dbReference type="InterPro" id="IPR011051">
    <property type="entry name" value="RmlC_Cupin_sf"/>
</dbReference>
<dbReference type="Gene3D" id="2.60.120.10">
    <property type="entry name" value="Jelly Rolls"/>
    <property type="match status" value="1"/>
</dbReference>
<dbReference type="EMBL" id="FXTY01000003">
    <property type="protein sequence ID" value="SMP18027.1"/>
    <property type="molecule type" value="Genomic_DNA"/>
</dbReference>
<dbReference type="InterPro" id="IPR014710">
    <property type="entry name" value="RmlC-like_jellyroll"/>
</dbReference>
<protein>
    <submittedName>
        <fullName evidence="2">Cupin domain protein</fullName>
    </submittedName>
</protein>
<evidence type="ECO:0000313" key="3">
    <source>
        <dbReference type="Proteomes" id="UP001157961"/>
    </source>
</evidence>
<dbReference type="InterPro" id="IPR047263">
    <property type="entry name" value="HNL-like_cupin"/>
</dbReference>
<name>A0ABY1NX14_9RHOB</name>
<dbReference type="PANTHER" id="PTHR43698:SF1">
    <property type="entry name" value="BLL4564 PROTEIN"/>
    <property type="match status" value="1"/>
</dbReference>
<keyword evidence="3" id="KW-1185">Reference proteome</keyword>
<evidence type="ECO:0000259" key="1">
    <source>
        <dbReference type="Pfam" id="PF07883"/>
    </source>
</evidence>
<dbReference type="Pfam" id="PF07883">
    <property type="entry name" value="Cupin_2"/>
    <property type="match status" value="1"/>
</dbReference>
<feature type="domain" description="Cupin type-2" evidence="1">
    <location>
        <begin position="42"/>
        <end position="106"/>
    </location>
</feature>
<sequence>MIDHIPAGTLPSRKAPPEYFTGDVRMDLITESRPPSQVFAARVTFEPGARTAWHTHPVGQILHVLSGVGLIALRGEAPRTIRPGDSIWIEPGVEHWHGATPDTAMSHMAIQQVEDGSGATWLEHVTDPDYLKLAT</sequence>
<dbReference type="SUPFAM" id="SSF51182">
    <property type="entry name" value="RmlC-like cupins"/>
    <property type="match status" value="1"/>
</dbReference>
<reference evidence="2 3" key="1">
    <citation type="submission" date="2017-05" db="EMBL/GenBank/DDBJ databases">
        <authorList>
            <person name="Varghese N."/>
            <person name="Submissions S."/>
        </authorList>
    </citation>
    <scope>NUCLEOTIDE SEQUENCE [LARGE SCALE GENOMIC DNA]</scope>
    <source>
        <strain evidence="2 3">DSM 29734</strain>
    </source>
</reference>
<organism evidence="2 3">
    <name type="scientific">Shimia sagamensis</name>
    <dbReference type="NCBI Taxonomy" id="1566352"/>
    <lineage>
        <taxon>Bacteria</taxon>
        <taxon>Pseudomonadati</taxon>
        <taxon>Pseudomonadota</taxon>
        <taxon>Alphaproteobacteria</taxon>
        <taxon>Rhodobacterales</taxon>
        <taxon>Roseobacteraceae</taxon>
    </lineage>
</organism>
<proteinExistence type="predicted"/>
<dbReference type="Proteomes" id="UP001157961">
    <property type="component" value="Unassembled WGS sequence"/>
</dbReference>
<dbReference type="InterPro" id="IPR013096">
    <property type="entry name" value="Cupin_2"/>
</dbReference>
<evidence type="ECO:0000313" key="2">
    <source>
        <dbReference type="EMBL" id="SMP18027.1"/>
    </source>
</evidence>
<gene>
    <name evidence="2" type="ORF">SAMN06265373_103224</name>
</gene>
<accession>A0ABY1NX14</accession>